<keyword evidence="2" id="KW-1185">Reference proteome</keyword>
<sequence>MVREMLPSRSCCPLAVWTFAIRIRAVRTIASLRAVHDTCPDDALSTSRFARFGGSMRPRKLQRWDRDECRGDVEEHHDHSTSDAITDVTNSSVITMAHLHLVVAFGLVVVGM</sequence>
<dbReference type="Proteomes" id="UP000693970">
    <property type="component" value="Unassembled WGS sequence"/>
</dbReference>
<protein>
    <submittedName>
        <fullName evidence="1">Uncharacterized protein</fullName>
    </submittedName>
</protein>
<proteinExistence type="predicted"/>
<dbReference type="AlphaFoldDB" id="A0A9K3LQ90"/>
<dbReference type="EMBL" id="JAGRRH010000007">
    <property type="protein sequence ID" value="KAG7365988.1"/>
    <property type="molecule type" value="Genomic_DNA"/>
</dbReference>
<gene>
    <name evidence="1" type="ORF">IV203_028658</name>
</gene>
<accession>A0A9K3LQ90</accession>
<reference evidence="1" key="2">
    <citation type="submission" date="2021-04" db="EMBL/GenBank/DDBJ databases">
        <authorList>
            <person name="Podell S."/>
        </authorList>
    </citation>
    <scope>NUCLEOTIDE SEQUENCE</scope>
    <source>
        <strain evidence="1">Hildebrandi</strain>
    </source>
</reference>
<reference evidence="1" key="1">
    <citation type="journal article" date="2021" name="Sci. Rep.">
        <title>Diploid genomic architecture of Nitzschia inconspicua, an elite biomass production diatom.</title>
        <authorList>
            <person name="Oliver A."/>
            <person name="Podell S."/>
            <person name="Pinowska A."/>
            <person name="Traller J.C."/>
            <person name="Smith S.R."/>
            <person name="McClure R."/>
            <person name="Beliaev A."/>
            <person name="Bohutskyi P."/>
            <person name="Hill E.A."/>
            <person name="Rabines A."/>
            <person name="Zheng H."/>
            <person name="Allen L.Z."/>
            <person name="Kuo A."/>
            <person name="Grigoriev I.V."/>
            <person name="Allen A.E."/>
            <person name="Hazlebeck D."/>
            <person name="Allen E.E."/>
        </authorList>
    </citation>
    <scope>NUCLEOTIDE SEQUENCE</scope>
    <source>
        <strain evidence="1">Hildebrandi</strain>
    </source>
</reference>
<name>A0A9K3LQ90_9STRA</name>
<comment type="caution">
    <text evidence="1">The sequence shown here is derived from an EMBL/GenBank/DDBJ whole genome shotgun (WGS) entry which is preliminary data.</text>
</comment>
<evidence type="ECO:0000313" key="2">
    <source>
        <dbReference type="Proteomes" id="UP000693970"/>
    </source>
</evidence>
<evidence type="ECO:0000313" key="1">
    <source>
        <dbReference type="EMBL" id="KAG7365988.1"/>
    </source>
</evidence>
<organism evidence="1 2">
    <name type="scientific">Nitzschia inconspicua</name>
    <dbReference type="NCBI Taxonomy" id="303405"/>
    <lineage>
        <taxon>Eukaryota</taxon>
        <taxon>Sar</taxon>
        <taxon>Stramenopiles</taxon>
        <taxon>Ochrophyta</taxon>
        <taxon>Bacillariophyta</taxon>
        <taxon>Bacillariophyceae</taxon>
        <taxon>Bacillariophycidae</taxon>
        <taxon>Bacillariales</taxon>
        <taxon>Bacillariaceae</taxon>
        <taxon>Nitzschia</taxon>
    </lineage>
</organism>